<evidence type="ECO:0000256" key="6">
    <source>
        <dbReference type="SAM" id="Phobius"/>
    </source>
</evidence>
<feature type="transmembrane region" description="Helical" evidence="6">
    <location>
        <begin position="47"/>
        <end position="66"/>
    </location>
</feature>
<evidence type="ECO:0000313" key="9">
    <source>
        <dbReference type="Proteomes" id="UP000557204"/>
    </source>
</evidence>
<dbReference type="SUPFAM" id="SSF103473">
    <property type="entry name" value="MFS general substrate transporter"/>
    <property type="match status" value="1"/>
</dbReference>
<comment type="subcellular location">
    <subcellularLocation>
        <location evidence="1">Cell membrane</location>
        <topology evidence="1">Multi-pass membrane protein</topology>
    </subcellularLocation>
</comment>
<comment type="similarity">
    <text evidence="2">Belongs to the major facilitator superfamily. TCR/Tet family.</text>
</comment>
<dbReference type="PANTHER" id="PTHR23530:SF1">
    <property type="entry name" value="PERMEASE, MAJOR FACILITATOR SUPERFAMILY-RELATED"/>
    <property type="match status" value="1"/>
</dbReference>
<comment type="caution">
    <text evidence="8">The sequence shown here is derived from an EMBL/GenBank/DDBJ whole genome shotgun (WGS) entry which is preliminary data.</text>
</comment>
<feature type="transmembrane region" description="Helical" evidence="6">
    <location>
        <begin position="393"/>
        <end position="411"/>
    </location>
</feature>
<feature type="transmembrane region" description="Helical" evidence="6">
    <location>
        <begin position="152"/>
        <end position="170"/>
    </location>
</feature>
<proteinExistence type="inferred from homology"/>
<dbReference type="EMBL" id="JABFAJ010000003">
    <property type="protein sequence ID" value="NNU26265.1"/>
    <property type="molecule type" value="Genomic_DNA"/>
</dbReference>
<dbReference type="GO" id="GO:0005886">
    <property type="term" value="C:plasma membrane"/>
    <property type="evidence" value="ECO:0007669"/>
    <property type="project" value="UniProtKB-SubCell"/>
</dbReference>
<dbReference type="PRINTS" id="PR01035">
    <property type="entry name" value="TCRTETA"/>
</dbReference>
<dbReference type="RefSeq" id="WP_171245767.1">
    <property type="nucleotide sequence ID" value="NZ_JABFAJ010000003.1"/>
</dbReference>
<accession>A0A849K3B0</accession>
<dbReference type="PROSITE" id="PS00216">
    <property type="entry name" value="SUGAR_TRANSPORT_1"/>
    <property type="match status" value="1"/>
</dbReference>
<feature type="transmembrane region" description="Helical" evidence="6">
    <location>
        <begin position="306"/>
        <end position="324"/>
    </location>
</feature>
<evidence type="ECO:0000259" key="7">
    <source>
        <dbReference type="PROSITE" id="PS50850"/>
    </source>
</evidence>
<evidence type="ECO:0000313" key="8">
    <source>
        <dbReference type="EMBL" id="NNU26265.1"/>
    </source>
</evidence>
<keyword evidence="5 6" id="KW-0472">Membrane</keyword>
<feature type="domain" description="Major facilitator superfamily (MFS) profile" evidence="7">
    <location>
        <begin position="14"/>
        <end position="418"/>
    </location>
</feature>
<protein>
    <submittedName>
        <fullName evidence="8">MFS transporter</fullName>
    </submittedName>
</protein>
<evidence type="ECO:0000256" key="2">
    <source>
        <dbReference type="ARBA" id="ARBA00007520"/>
    </source>
</evidence>
<feature type="transmembrane region" description="Helical" evidence="6">
    <location>
        <begin position="176"/>
        <end position="202"/>
    </location>
</feature>
<dbReference type="InterPro" id="IPR011701">
    <property type="entry name" value="MFS"/>
</dbReference>
<feature type="transmembrane region" description="Helical" evidence="6">
    <location>
        <begin position="243"/>
        <end position="267"/>
    </location>
</feature>
<dbReference type="GO" id="GO:0022857">
    <property type="term" value="F:transmembrane transporter activity"/>
    <property type="evidence" value="ECO:0007669"/>
    <property type="project" value="InterPro"/>
</dbReference>
<dbReference type="InterPro" id="IPR053160">
    <property type="entry name" value="MFS_DHA3_Transporter"/>
</dbReference>
<evidence type="ECO:0000256" key="1">
    <source>
        <dbReference type="ARBA" id="ARBA00004651"/>
    </source>
</evidence>
<keyword evidence="9" id="KW-1185">Reference proteome</keyword>
<evidence type="ECO:0000256" key="4">
    <source>
        <dbReference type="ARBA" id="ARBA00022989"/>
    </source>
</evidence>
<feature type="transmembrane region" description="Helical" evidence="6">
    <location>
        <begin position="369"/>
        <end position="387"/>
    </location>
</feature>
<name>A0A849K3B0_9MICO</name>
<feature type="transmembrane region" description="Helical" evidence="6">
    <location>
        <begin position="273"/>
        <end position="294"/>
    </location>
</feature>
<dbReference type="InterPro" id="IPR005829">
    <property type="entry name" value="Sugar_transporter_CS"/>
</dbReference>
<feature type="transmembrane region" description="Helical" evidence="6">
    <location>
        <begin position="18"/>
        <end position="40"/>
    </location>
</feature>
<dbReference type="Pfam" id="PF07690">
    <property type="entry name" value="MFS_1"/>
    <property type="match status" value="1"/>
</dbReference>
<keyword evidence="4 6" id="KW-1133">Transmembrane helix</keyword>
<dbReference type="PANTHER" id="PTHR23530">
    <property type="entry name" value="TRANSPORT PROTEIN-RELATED"/>
    <property type="match status" value="1"/>
</dbReference>
<organism evidence="8 9">
    <name type="scientific">Isoptericola sediminis</name>
    <dbReference type="NCBI Taxonomy" id="2733572"/>
    <lineage>
        <taxon>Bacteria</taxon>
        <taxon>Bacillati</taxon>
        <taxon>Actinomycetota</taxon>
        <taxon>Actinomycetes</taxon>
        <taxon>Micrococcales</taxon>
        <taxon>Promicromonosporaceae</taxon>
        <taxon>Isoptericola</taxon>
    </lineage>
</organism>
<feature type="transmembrane region" description="Helical" evidence="6">
    <location>
        <begin position="86"/>
        <end position="113"/>
    </location>
</feature>
<dbReference type="InterPro" id="IPR036259">
    <property type="entry name" value="MFS_trans_sf"/>
</dbReference>
<keyword evidence="3 6" id="KW-0812">Transmembrane</keyword>
<dbReference type="PROSITE" id="PS50850">
    <property type="entry name" value="MFS"/>
    <property type="match status" value="1"/>
</dbReference>
<evidence type="ECO:0000256" key="5">
    <source>
        <dbReference type="ARBA" id="ARBA00023136"/>
    </source>
</evidence>
<dbReference type="InterPro" id="IPR001958">
    <property type="entry name" value="Tet-R_TetA/multi-R_MdtG-like"/>
</dbReference>
<sequence length="434" mass="43089">MTAPGVRPGALVAARRRFVALAFLRWFPTGLIVPVMVLLLQQRGLDLATVGLLVALYSVTTLVLELPTGGMADVVGRRPVLVVSSVLSVVASVLYATGTSLLVLGTASVLLGVARALDSGPLQAWYVDRAQELDAQADLRPALGRAGAAESLGLGGGALVGGVLVAVSPWPTAGTVVVALSTPFLVAAAVGLVHLVLVVAWVREVRPPGACRPRDLVADVPRTVVRGVVLAASRAPLRRIASFMVVLGFALAGIELLAPAAAAALLGGASSAAAPYAALVTAGFCASAAGAALAPAAARLARSSPRAVAVSTVLAAGALAAVGIPVGGAAAAAFVAFYLLLGVGGPLLDDLTHRAVSSRERATALSVNSMVLQAGGAGAALALGALVTTTSRGLAFAVAGGVLALGVLALVRWPSADRGHAETSGDEKVCQAAD</sequence>
<reference evidence="8 9" key="1">
    <citation type="submission" date="2020-05" db="EMBL/GenBank/DDBJ databases">
        <title>Genome sequence of Isoptericola sp. JC619 isolated from Chilika lagoon, India.</title>
        <authorList>
            <person name="Kumar D."/>
            <person name="Appam K."/>
            <person name="Gandham S."/>
            <person name="Uppada J."/>
            <person name="Sasikala C."/>
            <person name="Venkata Ramana C."/>
        </authorList>
    </citation>
    <scope>NUCLEOTIDE SEQUENCE [LARGE SCALE GENOMIC DNA]</scope>
    <source>
        <strain evidence="8 9">JC619</strain>
    </source>
</reference>
<evidence type="ECO:0000256" key="3">
    <source>
        <dbReference type="ARBA" id="ARBA00022692"/>
    </source>
</evidence>
<dbReference type="InterPro" id="IPR020846">
    <property type="entry name" value="MFS_dom"/>
</dbReference>
<dbReference type="Gene3D" id="1.20.1250.20">
    <property type="entry name" value="MFS general substrate transporter like domains"/>
    <property type="match status" value="1"/>
</dbReference>
<dbReference type="Proteomes" id="UP000557204">
    <property type="component" value="Unassembled WGS sequence"/>
</dbReference>
<gene>
    <name evidence="8" type="ORF">HLI28_01735</name>
</gene>
<dbReference type="AlphaFoldDB" id="A0A849K3B0"/>